<reference evidence="2" key="1">
    <citation type="journal article" date="2020" name="Stud. Mycol.">
        <title>101 Dothideomycetes genomes: a test case for predicting lifestyles and emergence of pathogens.</title>
        <authorList>
            <person name="Haridas S."/>
            <person name="Albert R."/>
            <person name="Binder M."/>
            <person name="Bloem J."/>
            <person name="Labutti K."/>
            <person name="Salamov A."/>
            <person name="Andreopoulos B."/>
            <person name="Baker S."/>
            <person name="Barry K."/>
            <person name="Bills G."/>
            <person name="Bluhm B."/>
            <person name="Cannon C."/>
            <person name="Castanera R."/>
            <person name="Culley D."/>
            <person name="Daum C."/>
            <person name="Ezra D."/>
            <person name="Gonzalez J."/>
            <person name="Henrissat B."/>
            <person name="Kuo A."/>
            <person name="Liang C."/>
            <person name="Lipzen A."/>
            <person name="Lutzoni F."/>
            <person name="Magnuson J."/>
            <person name="Mondo S."/>
            <person name="Nolan M."/>
            <person name="Ohm R."/>
            <person name="Pangilinan J."/>
            <person name="Park H.-J."/>
            <person name="Ramirez L."/>
            <person name="Alfaro M."/>
            <person name="Sun H."/>
            <person name="Tritt A."/>
            <person name="Yoshinaga Y."/>
            <person name="Zwiers L.-H."/>
            <person name="Turgeon B."/>
            <person name="Goodwin S."/>
            <person name="Spatafora J."/>
            <person name="Crous P."/>
            <person name="Grigoriev I."/>
        </authorList>
    </citation>
    <scope>NUCLEOTIDE SEQUENCE</scope>
    <source>
        <strain evidence="2">CBS 121167</strain>
    </source>
</reference>
<dbReference type="Proteomes" id="UP000799438">
    <property type="component" value="Unassembled WGS sequence"/>
</dbReference>
<dbReference type="RefSeq" id="XP_033395643.1">
    <property type="nucleotide sequence ID" value="XM_033538294.1"/>
</dbReference>
<feature type="transmembrane region" description="Helical" evidence="1">
    <location>
        <begin position="21"/>
        <end position="38"/>
    </location>
</feature>
<proteinExistence type="predicted"/>
<dbReference type="GeneID" id="54295790"/>
<keyword evidence="1" id="KW-0812">Transmembrane</keyword>
<gene>
    <name evidence="2" type="ORF">K452DRAFT_253577</name>
</gene>
<dbReference type="AlphaFoldDB" id="A0A6A6B7B5"/>
<keyword evidence="1" id="KW-0472">Membrane</keyword>
<evidence type="ECO:0000313" key="3">
    <source>
        <dbReference type="Proteomes" id="UP000799438"/>
    </source>
</evidence>
<organism evidence="2 3">
    <name type="scientific">Aplosporella prunicola CBS 121167</name>
    <dbReference type="NCBI Taxonomy" id="1176127"/>
    <lineage>
        <taxon>Eukaryota</taxon>
        <taxon>Fungi</taxon>
        <taxon>Dikarya</taxon>
        <taxon>Ascomycota</taxon>
        <taxon>Pezizomycotina</taxon>
        <taxon>Dothideomycetes</taxon>
        <taxon>Dothideomycetes incertae sedis</taxon>
        <taxon>Botryosphaeriales</taxon>
        <taxon>Aplosporellaceae</taxon>
        <taxon>Aplosporella</taxon>
    </lineage>
</organism>
<evidence type="ECO:0000313" key="2">
    <source>
        <dbReference type="EMBL" id="KAF2139930.1"/>
    </source>
</evidence>
<evidence type="ECO:0000256" key="1">
    <source>
        <dbReference type="SAM" id="Phobius"/>
    </source>
</evidence>
<dbReference type="EMBL" id="ML995491">
    <property type="protein sequence ID" value="KAF2139930.1"/>
    <property type="molecule type" value="Genomic_DNA"/>
</dbReference>
<name>A0A6A6B7B5_9PEZI</name>
<keyword evidence="3" id="KW-1185">Reference proteome</keyword>
<protein>
    <submittedName>
        <fullName evidence="2">Uncharacterized protein</fullName>
    </submittedName>
</protein>
<accession>A0A6A6B7B5</accession>
<sequence length="110" mass="12704">MTATRPSSTPHLMQYRRNRNAGRSLTITIIVITWLLPLRGGPLLTTNTNTNTTTNYFLARHEHGMASRRQKVQAFQWHRRPSQTVTRLAFTRVLLSCCFSLLLRHPFGKL</sequence>
<keyword evidence="1" id="KW-1133">Transmembrane helix</keyword>